<dbReference type="GO" id="GO:0005829">
    <property type="term" value="C:cytosol"/>
    <property type="evidence" value="ECO:0007669"/>
    <property type="project" value="TreeGrafter"/>
</dbReference>
<gene>
    <name evidence="1" type="ORF">HKW67_07725</name>
</gene>
<dbReference type="PANTHER" id="PTHR33221">
    <property type="entry name" value="WINGED HELIX-TURN-HELIX TRANSCRIPTIONAL REGULATOR, RRF2 FAMILY"/>
    <property type="match status" value="1"/>
</dbReference>
<dbReference type="Proteomes" id="UP000500938">
    <property type="component" value="Chromosome"/>
</dbReference>
<protein>
    <submittedName>
        <fullName evidence="1">Rrf2 family transcriptional regulator</fullName>
    </submittedName>
</protein>
<dbReference type="SUPFAM" id="SSF46785">
    <property type="entry name" value="Winged helix' DNA-binding domain"/>
    <property type="match status" value="1"/>
</dbReference>
<dbReference type="InterPro" id="IPR036388">
    <property type="entry name" value="WH-like_DNA-bd_sf"/>
</dbReference>
<dbReference type="EMBL" id="CP053085">
    <property type="protein sequence ID" value="QJR35402.1"/>
    <property type="molecule type" value="Genomic_DNA"/>
</dbReference>
<dbReference type="InterPro" id="IPR036390">
    <property type="entry name" value="WH_DNA-bd_sf"/>
</dbReference>
<accession>A0A6M4IRD4</accession>
<dbReference type="GO" id="GO:0003700">
    <property type="term" value="F:DNA-binding transcription factor activity"/>
    <property type="evidence" value="ECO:0007669"/>
    <property type="project" value="TreeGrafter"/>
</dbReference>
<keyword evidence="2" id="KW-1185">Reference proteome</keyword>
<dbReference type="RefSeq" id="WP_171224832.1">
    <property type="nucleotide sequence ID" value="NZ_CP053085.1"/>
</dbReference>
<evidence type="ECO:0000313" key="1">
    <source>
        <dbReference type="EMBL" id="QJR35402.1"/>
    </source>
</evidence>
<reference evidence="1 2" key="1">
    <citation type="submission" date="2020-05" db="EMBL/GenBank/DDBJ databases">
        <title>Complete genome sequence of Gemmatimonas greenlandica TET16.</title>
        <authorList>
            <person name="Zeng Y."/>
        </authorList>
    </citation>
    <scope>NUCLEOTIDE SEQUENCE [LARGE SCALE GENOMIC DNA]</scope>
    <source>
        <strain evidence="1 2">TET16</strain>
    </source>
</reference>
<dbReference type="Pfam" id="PF02082">
    <property type="entry name" value="Rrf2"/>
    <property type="match status" value="1"/>
</dbReference>
<dbReference type="AlphaFoldDB" id="A0A6M4IRD4"/>
<sequence>MNSRLTVAAHVLGMIAYIEREQQRATTSDELASSVGTNPVVVRRVLSQLKQAGLVDSRRGVGGGSILARDPREITMRMVYEAVEERDCELIGRHAGCVGENCHVAPVIAKYLDELYADAEEALLRTLSSVTVDSMSRAVMDRVQRRGALHRPSTLQAS</sequence>
<dbReference type="PANTHER" id="PTHR33221:SF15">
    <property type="entry name" value="HTH-TYPE TRANSCRIPTIONAL REGULATOR YWGB-RELATED"/>
    <property type="match status" value="1"/>
</dbReference>
<evidence type="ECO:0000313" key="2">
    <source>
        <dbReference type="Proteomes" id="UP000500938"/>
    </source>
</evidence>
<dbReference type="KEGG" id="ggr:HKW67_07725"/>
<name>A0A6M4IRD4_9BACT</name>
<dbReference type="Gene3D" id="1.10.10.10">
    <property type="entry name" value="Winged helix-like DNA-binding domain superfamily/Winged helix DNA-binding domain"/>
    <property type="match status" value="1"/>
</dbReference>
<dbReference type="InterPro" id="IPR000944">
    <property type="entry name" value="Tscrpt_reg_Rrf2"/>
</dbReference>
<proteinExistence type="predicted"/>
<organism evidence="1 2">
    <name type="scientific">Gemmatimonas groenlandica</name>
    <dbReference type="NCBI Taxonomy" id="2732249"/>
    <lineage>
        <taxon>Bacteria</taxon>
        <taxon>Pseudomonadati</taxon>
        <taxon>Gemmatimonadota</taxon>
        <taxon>Gemmatimonadia</taxon>
        <taxon>Gemmatimonadales</taxon>
        <taxon>Gemmatimonadaceae</taxon>
        <taxon>Gemmatimonas</taxon>
    </lineage>
</organism>
<dbReference type="PROSITE" id="PS51197">
    <property type="entry name" value="HTH_RRF2_2"/>
    <property type="match status" value="1"/>
</dbReference>